<name>A0A1S5VXN8_9CAUD</name>
<dbReference type="EMBL" id="KY549152">
    <property type="protein sequence ID" value="AQP30723.1"/>
    <property type="molecule type" value="Genomic_DNA"/>
</dbReference>
<evidence type="ECO:0000313" key="1">
    <source>
        <dbReference type="EMBL" id="AQP30723.1"/>
    </source>
</evidence>
<dbReference type="Proteomes" id="UP000224283">
    <property type="component" value="Genome"/>
</dbReference>
<organism evidence="1 2">
    <name type="scientific">Mycobacterium phage Maxxinista</name>
    <dbReference type="NCBI Taxonomy" id="1955423"/>
    <lineage>
        <taxon>Viruses</taxon>
        <taxon>Duplodnaviria</taxon>
        <taxon>Heunggongvirae</taxon>
        <taxon>Uroviricota</taxon>
        <taxon>Caudoviricetes</taxon>
        <taxon>Kostyavirus</taxon>
        <taxon>Kostyavirus CJW1</taxon>
    </lineage>
</organism>
<evidence type="ECO:0000313" key="2">
    <source>
        <dbReference type="Proteomes" id="UP000224283"/>
    </source>
</evidence>
<reference evidence="2" key="1">
    <citation type="submission" date="2017-01" db="EMBL/GenBank/DDBJ databases">
        <authorList>
            <person name="Mah S.A."/>
            <person name="Swanson W.J."/>
            <person name="Moy G.W."/>
            <person name="Vacquier V.D."/>
        </authorList>
    </citation>
    <scope>NUCLEOTIDE SEQUENCE [LARGE SCALE GENOMIC DNA]</scope>
</reference>
<gene>
    <name evidence="1" type="ORF">SEA_MAXXINISTA_4</name>
</gene>
<sequence>MTAQYPALPPMTAWQKELLAILLVQSARFWDLPDDPLEDLDSWFPELQREREAALASASILELILQDADLTLTYRRWEPRAFIDTRLEELHEDAHDR</sequence>
<proteinExistence type="predicted"/>
<protein>
    <submittedName>
        <fullName evidence="1">Uncharacterized protein</fullName>
    </submittedName>
</protein>
<accession>A0A1S5VXN8</accession>